<dbReference type="Proteomes" id="UP001497525">
    <property type="component" value="Unassembled WGS sequence"/>
</dbReference>
<evidence type="ECO:0000259" key="10">
    <source>
        <dbReference type="PROSITE" id="PS51914"/>
    </source>
</evidence>
<evidence type="ECO:0000256" key="1">
    <source>
        <dbReference type="ARBA" id="ARBA00004240"/>
    </source>
</evidence>
<evidence type="ECO:0000256" key="8">
    <source>
        <dbReference type="SAM" id="MobiDB-lite"/>
    </source>
</evidence>
<feature type="compositionally biased region" description="Polar residues" evidence="8">
    <location>
        <begin position="321"/>
        <end position="334"/>
    </location>
</feature>
<feature type="signal peptide" evidence="9">
    <location>
        <begin position="1"/>
        <end position="17"/>
    </location>
</feature>
<dbReference type="EMBL" id="CAXLJL010000700">
    <property type="protein sequence ID" value="CAL5140097.1"/>
    <property type="molecule type" value="Genomic_DNA"/>
</dbReference>
<organism evidence="11 12">
    <name type="scientific">Calicophoron daubneyi</name>
    <name type="common">Rumen fluke</name>
    <name type="synonym">Paramphistomum daubneyi</name>
    <dbReference type="NCBI Taxonomy" id="300641"/>
    <lineage>
        <taxon>Eukaryota</taxon>
        <taxon>Metazoa</taxon>
        <taxon>Spiralia</taxon>
        <taxon>Lophotrochozoa</taxon>
        <taxon>Platyhelminthes</taxon>
        <taxon>Trematoda</taxon>
        <taxon>Digenea</taxon>
        <taxon>Plagiorchiida</taxon>
        <taxon>Pronocephalata</taxon>
        <taxon>Paramphistomoidea</taxon>
        <taxon>Paramphistomidae</taxon>
        <taxon>Calicophoron</taxon>
    </lineage>
</organism>
<evidence type="ECO:0000256" key="4">
    <source>
        <dbReference type="ARBA" id="ARBA00023157"/>
    </source>
</evidence>
<dbReference type="Gene3D" id="2.70.130.10">
    <property type="entry name" value="Mannose-6-phosphate receptor binding domain"/>
    <property type="match status" value="2"/>
</dbReference>
<feature type="domain" description="MRH" evidence="10">
    <location>
        <begin position="92"/>
        <end position="217"/>
    </location>
</feature>
<feature type="compositionally biased region" description="Acidic residues" evidence="8">
    <location>
        <begin position="310"/>
        <end position="320"/>
    </location>
</feature>
<protein>
    <recommendedName>
        <fullName evidence="6">Endoplasmic reticulum lectin 1</fullName>
    </recommendedName>
    <alternativeName>
        <fullName evidence="7">ER lectin</fullName>
    </alternativeName>
</protein>
<proteinExistence type="predicted"/>
<feature type="domain" description="MRH" evidence="10">
    <location>
        <begin position="369"/>
        <end position="492"/>
    </location>
</feature>
<gene>
    <name evidence="11" type="ORF">CDAUBV1_LOCUS15285</name>
</gene>
<evidence type="ECO:0000256" key="2">
    <source>
        <dbReference type="ARBA" id="ARBA00022729"/>
    </source>
</evidence>
<feature type="region of interest" description="Disordered" evidence="8">
    <location>
        <begin position="299"/>
        <end position="353"/>
    </location>
</feature>
<dbReference type="Pfam" id="PF07915">
    <property type="entry name" value="PRKCSH"/>
    <property type="match status" value="2"/>
</dbReference>
<dbReference type="PANTHER" id="PTHR15414">
    <property type="entry name" value="OS-9-RELATED"/>
    <property type="match status" value="1"/>
</dbReference>
<evidence type="ECO:0000256" key="3">
    <source>
        <dbReference type="ARBA" id="ARBA00022824"/>
    </source>
</evidence>
<dbReference type="InterPro" id="IPR012913">
    <property type="entry name" value="OS9-like_dom"/>
</dbReference>
<name>A0AAV2TRR5_CALDB</name>
<dbReference type="PROSITE" id="PS51914">
    <property type="entry name" value="MRH"/>
    <property type="match status" value="2"/>
</dbReference>
<reference evidence="11" key="1">
    <citation type="submission" date="2024-06" db="EMBL/GenBank/DDBJ databases">
        <authorList>
            <person name="Liu X."/>
            <person name="Lenzi L."/>
            <person name="Haldenby T S."/>
            <person name="Uol C."/>
        </authorList>
    </citation>
    <scope>NUCLEOTIDE SEQUENCE</scope>
</reference>
<keyword evidence="4" id="KW-1015">Disulfide bond</keyword>
<dbReference type="InterPro" id="IPR009011">
    <property type="entry name" value="Man6P_isomerase_rcpt-bd_dom_sf"/>
</dbReference>
<dbReference type="InterPro" id="IPR045149">
    <property type="entry name" value="OS-9-like"/>
</dbReference>
<comment type="caution">
    <text evidence="11">The sequence shown here is derived from an EMBL/GenBank/DDBJ whole genome shotgun (WGS) entry which is preliminary data.</text>
</comment>
<evidence type="ECO:0000256" key="7">
    <source>
        <dbReference type="ARBA" id="ARBA00041661"/>
    </source>
</evidence>
<keyword evidence="2 9" id="KW-0732">Signal</keyword>
<feature type="compositionally biased region" description="Basic and acidic residues" evidence="8">
    <location>
        <begin position="299"/>
        <end position="309"/>
    </location>
</feature>
<comment type="subcellular location">
    <subcellularLocation>
        <location evidence="1">Endoplasmic reticulum</location>
    </subcellularLocation>
</comment>
<evidence type="ECO:0000313" key="12">
    <source>
        <dbReference type="Proteomes" id="UP001497525"/>
    </source>
</evidence>
<dbReference type="PANTHER" id="PTHR15414:SF0">
    <property type="entry name" value="ENDOPLASMIC RETICULUM LECTIN 1"/>
    <property type="match status" value="1"/>
</dbReference>
<dbReference type="GO" id="GO:0005788">
    <property type="term" value="C:endoplasmic reticulum lumen"/>
    <property type="evidence" value="ECO:0007669"/>
    <property type="project" value="TreeGrafter"/>
</dbReference>
<sequence>MLGHLLASALSFGLVLGLYNVSDELLFKIDWGPARSNLIKSEVDLPVQIKTSVGENYECIIPARALGEQKASGEDPFPLNESALLKQLFTANPCSTRIEFYWSYELCHNKHIRQYHEELLPDKSSKMQEYFLGYAENNIPSGSGSGKPPEIALGEFMYPYFPVNYTSGTICDLTKQHRMSTVLYICFEEILGQIIEVAEVESCRYEVVFATKSLCSNPIYKRRSAHINRISCHPRDDSPVKPLALTELEVQHREMTSRGLSNLAALFDDVNLKNIKIEAHRKDNMVLYRIRTVDPEQQHDLHENTLKEKEDDEVLEDETDISSNLPDGSSSFKKTSGEAPEKPSAVKLPDTESVRSANREQFLEFIHGRFCLTDHTGGWWFHEVCFSKNVTQFHLNERGKRVQTILIGRWNEEKHTEWVDKQKDHMSSVASNPKEVSLFYGDGDYCEAVNDNRSVIVKIRCQPTFKGIHISFSETSTCRYSVLIENAAFCEMDNSEIFS</sequence>
<dbReference type="AlphaFoldDB" id="A0AAV2TRR5"/>
<dbReference type="InterPro" id="IPR044865">
    <property type="entry name" value="MRH_dom"/>
</dbReference>
<evidence type="ECO:0000256" key="6">
    <source>
        <dbReference type="ARBA" id="ARBA00041108"/>
    </source>
</evidence>
<accession>A0AAV2TRR5</accession>
<comment type="function">
    <text evidence="5">Probable lectin that binds selectively to improperly folded lumenal proteins. May function in endoplasmic reticulum quality control and endoplasmic reticulum-associated degradation (ERAD) of both non-glycosylated proteins and glycoproteins.</text>
</comment>
<dbReference type="SUPFAM" id="SSF50911">
    <property type="entry name" value="Mannose 6-phosphate receptor domain"/>
    <property type="match status" value="2"/>
</dbReference>
<evidence type="ECO:0000313" key="11">
    <source>
        <dbReference type="EMBL" id="CAL5140097.1"/>
    </source>
</evidence>
<evidence type="ECO:0000256" key="9">
    <source>
        <dbReference type="SAM" id="SignalP"/>
    </source>
</evidence>
<evidence type="ECO:0000256" key="5">
    <source>
        <dbReference type="ARBA" id="ARBA00037585"/>
    </source>
</evidence>
<keyword evidence="3" id="KW-0256">Endoplasmic reticulum</keyword>
<dbReference type="GO" id="GO:0030970">
    <property type="term" value="P:retrograde protein transport, ER to cytosol"/>
    <property type="evidence" value="ECO:0007669"/>
    <property type="project" value="TreeGrafter"/>
</dbReference>
<feature type="chain" id="PRO_5043774659" description="Endoplasmic reticulum lectin 1" evidence="9">
    <location>
        <begin position="18"/>
        <end position="499"/>
    </location>
</feature>
<dbReference type="GO" id="GO:0030968">
    <property type="term" value="P:endoplasmic reticulum unfolded protein response"/>
    <property type="evidence" value="ECO:0007669"/>
    <property type="project" value="InterPro"/>
</dbReference>